<evidence type="ECO:0000313" key="3">
    <source>
        <dbReference type="Proteomes" id="UP000321787"/>
    </source>
</evidence>
<dbReference type="RefSeq" id="WP_186809511.1">
    <property type="nucleotide sequence ID" value="NZ_BJTZ01000051.1"/>
</dbReference>
<proteinExistence type="predicted"/>
<protein>
    <submittedName>
        <fullName evidence="2">Uncharacterized protein</fullName>
    </submittedName>
</protein>
<keyword evidence="1" id="KW-0812">Transmembrane</keyword>
<reference evidence="2 3" key="1">
    <citation type="submission" date="2019-07" db="EMBL/GenBank/DDBJ databases">
        <title>Whole genome shotgun sequence of Aliivibrio fischeri NBRC 101058.</title>
        <authorList>
            <person name="Hosoyama A."/>
            <person name="Uohara A."/>
            <person name="Ohji S."/>
            <person name="Ichikawa N."/>
        </authorList>
    </citation>
    <scope>NUCLEOTIDE SEQUENCE [LARGE SCALE GENOMIC DNA]</scope>
    <source>
        <strain evidence="2 3">NBRC 101058</strain>
    </source>
</reference>
<name>A0A510UND5_ALIFS</name>
<accession>A0A510UND5</accession>
<sequence>MKKERILIINKRLALIGVVIMTLVFSYFQEGEKDAIAPPKTPSSCSQEK</sequence>
<dbReference type="Proteomes" id="UP000321787">
    <property type="component" value="Unassembled WGS sequence"/>
</dbReference>
<feature type="transmembrane region" description="Helical" evidence="1">
    <location>
        <begin position="12"/>
        <end position="29"/>
    </location>
</feature>
<gene>
    <name evidence="2" type="ORF">AFI02nite_40120</name>
</gene>
<organism evidence="2 3">
    <name type="scientific">Aliivibrio fischeri</name>
    <name type="common">Vibrio fischeri</name>
    <dbReference type="NCBI Taxonomy" id="668"/>
    <lineage>
        <taxon>Bacteria</taxon>
        <taxon>Pseudomonadati</taxon>
        <taxon>Pseudomonadota</taxon>
        <taxon>Gammaproteobacteria</taxon>
        <taxon>Vibrionales</taxon>
        <taxon>Vibrionaceae</taxon>
        <taxon>Aliivibrio</taxon>
    </lineage>
</organism>
<keyword evidence="1" id="KW-1133">Transmembrane helix</keyword>
<dbReference type="AlphaFoldDB" id="A0A510UND5"/>
<evidence type="ECO:0000313" key="2">
    <source>
        <dbReference type="EMBL" id="GEK15976.1"/>
    </source>
</evidence>
<dbReference type="EMBL" id="BJTZ01000051">
    <property type="protein sequence ID" value="GEK15976.1"/>
    <property type="molecule type" value="Genomic_DNA"/>
</dbReference>
<evidence type="ECO:0000256" key="1">
    <source>
        <dbReference type="SAM" id="Phobius"/>
    </source>
</evidence>
<comment type="caution">
    <text evidence="2">The sequence shown here is derived from an EMBL/GenBank/DDBJ whole genome shotgun (WGS) entry which is preliminary data.</text>
</comment>
<keyword evidence="1" id="KW-0472">Membrane</keyword>